<name>A0ABN4BLZ9_9MOLU</name>
<protein>
    <submittedName>
        <fullName evidence="1">Uncharacterized protein</fullName>
    </submittedName>
</protein>
<dbReference type="Proteomes" id="UP000018745">
    <property type="component" value="Chromosome"/>
</dbReference>
<proteinExistence type="predicted"/>
<reference evidence="1 2" key="1">
    <citation type="journal article" date="2014" name="Genome Announc.">
        <title>Complete Genome Sequence of Mycoplasma ovis Strain Michigan, a Hemoplasma of Sheep with Two Distinct 16S rRNA Genes.</title>
        <authorList>
            <person name="Deshuillers P.L."/>
            <person name="Santos A.P."/>
            <person name="do Nascimento N.C."/>
            <person name="Hampel J.A."/>
            <person name="Bergin I.L."/>
            <person name="Dyson M.C."/>
            <person name="Messick J.B."/>
        </authorList>
    </citation>
    <scope>NUCLEOTIDE SEQUENCE [LARGE SCALE GENOMIC DNA]</scope>
    <source>
        <strain evidence="1 2">Michigan</strain>
    </source>
</reference>
<evidence type="ECO:0000313" key="2">
    <source>
        <dbReference type="Proteomes" id="UP000018745"/>
    </source>
</evidence>
<evidence type="ECO:0000313" key="1">
    <source>
        <dbReference type="EMBL" id="AHC40281.1"/>
    </source>
</evidence>
<organism evidence="1 2">
    <name type="scientific">Mycoplasma ovis str. Michigan</name>
    <dbReference type="NCBI Taxonomy" id="1415773"/>
    <lineage>
        <taxon>Bacteria</taxon>
        <taxon>Bacillati</taxon>
        <taxon>Mycoplasmatota</taxon>
        <taxon>Mollicutes</taxon>
        <taxon>Mycoplasmataceae</taxon>
        <taxon>Mycoplasma</taxon>
    </lineage>
</organism>
<gene>
    <name evidence="1" type="ORF">OVS_02095</name>
</gene>
<accession>A0ABN4BLZ9</accession>
<keyword evidence="2" id="KW-1185">Reference proteome</keyword>
<sequence>MFNPKLPRLDFCSSEFLMPLYLFQNQPDLVFTKIELSA</sequence>
<dbReference type="EMBL" id="CP006935">
    <property type="protein sequence ID" value="AHC40281.1"/>
    <property type="molecule type" value="Genomic_DNA"/>
</dbReference>